<name>A0A066VDS8_TILAU</name>
<dbReference type="AlphaFoldDB" id="A0A066VDS8"/>
<feature type="region of interest" description="Disordered" evidence="1">
    <location>
        <begin position="1"/>
        <end position="29"/>
    </location>
</feature>
<feature type="compositionally biased region" description="Low complexity" evidence="1">
    <location>
        <begin position="75"/>
        <end position="88"/>
    </location>
</feature>
<organism evidence="2 3">
    <name type="scientific">Tilletiaria anomala (strain ATCC 24038 / CBS 436.72 / UBC 951)</name>
    <dbReference type="NCBI Taxonomy" id="1037660"/>
    <lineage>
        <taxon>Eukaryota</taxon>
        <taxon>Fungi</taxon>
        <taxon>Dikarya</taxon>
        <taxon>Basidiomycota</taxon>
        <taxon>Ustilaginomycotina</taxon>
        <taxon>Exobasidiomycetes</taxon>
        <taxon>Georgefischeriales</taxon>
        <taxon>Tilletiariaceae</taxon>
        <taxon>Tilletiaria</taxon>
    </lineage>
</organism>
<dbReference type="RefSeq" id="XP_013240708.1">
    <property type="nucleotide sequence ID" value="XM_013385254.1"/>
</dbReference>
<dbReference type="HOGENOM" id="CLU_1541175_0_0_1"/>
<comment type="caution">
    <text evidence="2">The sequence shown here is derived from an EMBL/GenBank/DDBJ whole genome shotgun (WGS) entry which is preliminary data.</text>
</comment>
<keyword evidence="3" id="KW-1185">Reference proteome</keyword>
<dbReference type="GeneID" id="25262822"/>
<feature type="compositionally biased region" description="Polar residues" evidence="1">
    <location>
        <begin position="1"/>
        <end position="11"/>
    </location>
</feature>
<protein>
    <submittedName>
        <fullName evidence="2">Uncharacterized protein</fullName>
    </submittedName>
</protein>
<dbReference type="Proteomes" id="UP000027361">
    <property type="component" value="Unassembled WGS sequence"/>
</dbReference>
<accession>A0A066VDS8</accession>
<dbReference type="EMBL" id="JMSN01000118">
    <property type="protein sequence ID" value="KDN38453.1"/>
    <property type="molecule type" value="Genomic_DNA"/>
</dbReference>
<gene>
    <name evidence="2" type="ORF">K437DRAFT_23264</name>
</gene>
<evidence type="ECO:0000313" key="2">
    <source>
        <dbReference type="EMBL" id="KDN38453.1"/>
    </source>
</evidence>
<evidence type="ECO:0000313" key="3">
    <source>
        <dbReference type="Proteomes" id="UP000027361"/>
    </source>
</evidence>
<sequence length="174" mass="18840">MTAGYENSLSRSIRRETSPQLQPHLPSIHQPKHRRTLPIHHSHLEITQTFAAVALCNRRRIRVAGREESWPPNLPSLARRLPLSPPKLGSQRESCRSSGELSRTPATAPVLLPVTLTLASASAPALALAQAQVPSPAVLVSNGNGKGNGSHNCANRKSNTSRCCLTDVFIYFGT</sequence>
<reference evidence="2 3" key="1">
    <citation type="submission" date="2014-05" db="EMBL/GenBank/DDBJ databases">
        <title>Draft genome sequence of a rare smut relative, Tilletiaria anomala UBC 951.</title>
        <authorList>
            <consortium name="DOE Joint Genome Institute"/>
            <person name="Toome M."/>
            <person name="Kuo A."/>
            <person name="Henrissat B."/>
            <person name="Lipzen A."/>
            <person name="Tritt A."/>
            <person name="Yoshinaga Y."/>
            <person name="Zane M."/>
            <person name="Barry K."/>
            <person name="Grigoriev I.V."/>
            <person name="Spatafora J.W."/>
            <person name="Aimea M.C."/>
        </authorList>
    </citation>
    <scope>NUCLEOTIDE SEQUENCE [LARGE SCALE GENOMIC DNA]</scope>
    <source>
        <strain evidence="2 3">UBC 951</strain>
    </source>
</reference>
<proteinExistence type="predicted"/>
<feature type="region of interest" description="Disordered" evidence="1">
    <location>
        <begin position="68"/>
        <end position="103"/>
    </location>
</feature>
<dbReference type="InParanoid" id="A0A066VDS8"/>
<evidence type="ECO:0000256" key="1">
    <source>
        <dbReference type="SAM" id="MobiDB-lite"/>
    </source>
</evidence>